<gene>
    <name evidence="7" type="ORF">C8D82_105110</name>
</gene>
<evidence type="ECO:0000313" key="8">
    <source>
        <dbReference type="Proteomes" id="UP000245959"/>
    </source>
</evidence>
<reference evidence="7 8" key="1">
    <citation type="submission" date="2018-04" db="EMBL/GenBank/DDBJ databases">
        <title>Genomic Encyclopedia of Type Strains, Phase IV (KMG-IV): sequencing the most valuable type-strain genomes for metagenomic binning, comparative biology and taxonomic classification.</title>
        <authorList>
            <person name="Goeker M."/>
        </authorList>
    </citation>
    <scope>NUCLEOTIDE SEQUENCE [LARGE SCALE GENOMIC DNA]</scope>
    <source>
        <strain evidence="7 8">DSM 14823</strain>
    </source>
</reference>
<proteinExistence type="predicted"/>
<dbReference type="PANTHER" id="PTHR22913:SF12">
    <property type="entry name" value="MANNURONAN SYNTHASE"/>
    <property type="match status" value="1"/>
</dbReference>
<feature type="transmembrane region" description="Helical" evidence="6">
    <location>
        <begin position="412"/>
        <end position="435"/>
    </location>
</feature>
<name>A0A2U1B831_9BACT</name>
<keyword evidence="5 6" id="KW-0472">Membrane</keyword>
<keyword evidence="6" id="KW-0812">Transmembrane</keyword>
<evidence type="ECO:0000256" key="1">
    <source>
        <dbReference type="ARBA" id="ARBA00004236"/>
    </source>
</evidence>
<evidence type="ECO:0000256" key="3">
    <source>
        <dbReference type="ARBA" id="ARBA00022676"/>
    </source>
</evidence>
<keyword evidence="8" id="KW-1185">Reference proteome</keyword>
<keyword evidence="4" id="KW-0808">Transferase</keyword>
<dbReference type="GO" id="GO:0005886">
    <property type="term" value="C:plasma membrane"/>
    <property type="evidence" value="ECO:0007669"/>
    <property type="project" value="UniProtKB-SubCell"/>
</dbReference>
<dbReference type="GO" id="GO:0085029">
    <property type="term" value="P:extracellular matrix assembly"/>
    <property type="evidence" value="ECO:0007669"/>
    <property type="project" value="TreeGrafter"/>
</dbReference>
<dbReference type="SUPFAM" id="SSF53448">
    <property type="entry name" value="Nucleotide-diphospho-sugar transferases"/>
    <property type="match status" value="1"/>
</dbReference>
<dbReference type="Proteomes" id="UP000245959">
    <property type="component" value="Unassembled WGS sequence"/>
</dbReference>
<protein>
    <submittedName>
        <fullName evidence="7">Hyaluronan synthase</fullName>
    </submittedName>
</protein>
<keyword evidence="2" id="KW-1003">Cell membrane</keyword>
<dbReference type="GO" id="GO:0050501">
    <property type="term" value="F:hyaluronan synthase activity"/>
    <property type="evidence" value="ECO:0007669"/>
    <property type="project" value="TreeGrafter"/>
</dbReference>
<accession>A0A2U1B831</accession>
<evidence type="ECO:0000256" key="4">
    <source>
        <dbReference type="ARBA" id="ARBA00022679"/>
    </source>
</evidence>
<dbReference type="EMBL" id="QEKH01000005">
    <property type="protein sequence ID" value="PVY44781.1"/>
    <property type="molecule type" value="Genomic_DNA"/>
</dbReference>
<dbReference type="AlphaFoldDB" id="A0A2U1B831"/>
<evidence type="ECO:0000256" key="2">
    <source>
        <dbReference type="ARBA" id="ARBA00022475"/>
    </source>
</evidence>
<dbReference type="PANTHER" id="PTHR22913">
    <property type="entry name" value="HYALURONAN SYNTHASE"/>
    <property type="match status" value="1"/>
</dbReference>
<evidence type="ECO:0000256" key="6">
    <source>
        <dbReference type="SAM" id="Phobius"/>
    </source>
</evidence>
<dbReference type="Pfam" id="PF13641">
    <property type="entry name" value="Glyco_tranf_2_3"/>
    <property type="match status" value="1"/>
</dbReference>
<comment type="subcellular location">
    <subcellularLocation>
        <location evidence="1">Cell membrane</location>
    </subcellularLocation>
</comment>
<dbReference type="InterPro" id="IPR029044">
    <property type="entry name" value="Nucleotide-diphossugar_trans"/>
</dbReference>
<evidence type="ECO:0000313" key="7">
    <source>
        <dbReference type="EMBL" id="PVY44781.1"/>
    </source>
</evidence>
<evidence type="ECO:0000256" key="5">
    <source>
        <dbReference type="ARBA" id="ARBA00023136"/>
    </source>
</evidence>
<sequence length="463" mass="52060">MNEQQKKRFSHSEKQQLITLIKYSTLFLVLLVLVIAFSRFSLESFEAFHSIRLFALFGLGVLGINIFYYGFLMFLACLRYRPRRTLSDGELPTCTVIVPAYNEGKSVLNALDSVLASDYPAAKLEILAIDDGSADDTWYWIKLAAARSGGRITPVKLEKNGGKRHALYRGIRQSRAEVIVTVDSDSVVEPDTLRLLNSPFADSKIAGVAGSIRVLNLQDGILPRMMDVNFVFGFEIMRSAQSVLGSVFCTPGALSAYRRAALLPFLDQWVDQKFFGEPAHIAEDRALATFLLADDHRIVFQRNAVARTIIPSSYRTTCKMLLRWGRGDVRETCSMYRFAFRKFSWFHLGIQFNLLMQTMWLFLPVLLLPLTLAAACAAPEAFLQGLILGMIAWSTIPAFIYSTRRGGSEAIFAYTFAIFKLVFLFWIGPYCLVSVRNSKWMTRGRETSHSAATSQPATNQHAI</sequence>
<comment type="caution">
    <text evidence="7">The sequence shown here is derived from an EMBL/GenBank/DDBJ whole genome shotgun (WGS) entry which is preliminary data.</text>
</comment>
<feature type="transmembrane region" description="Helical" evidence="6">
    <location>
        <begin position="345"/>
        <end position="369"/>
    </location>
</feature>
<feature type="transmembrane region" description="Helical" evidence="6">
    <location>
        <begin position="20"/>
        <end position="42"/>
    </location>
</feature>
<dbReference type="CDD" id="cd06423">
    <property type="entry name" value="CESA_like"/>
    <property type="match status" value="1"/>
</dbReference>
<dbReference type="RefSeq" id="WP_165832827.1">
    <property type="nucleotide sequence ID" value="NZ_CABMMC010000040.1"/>
</dbReference>
<dbReference type="Gene3D" id="3.90.550.10">
    <property type="entry name" value="Spore Coat Polysaccharide Biosynthesis Protein SpsA, Chain A"/>
    <property type="match status" value="1"/>
</dbReference>
<keyword evidence="6" id="KW-1133">Transmembrane helix</keyword>
<feature type="transmembrane region" description="Helical" evidence="6">
    <location>
        <begin position="381"/>
        <end position="400"/>
    </location>
</feature>
<organism evidence="7 8">
    <name type="scientific">Victivallis vadensis</name>
    <dbReference type="NCBI Taxonomy" id="172901"/>
    <lineage>
        <taxon>Bacteria</taxon>
        <taxon>Pseudomonadati</taxon>
        <taxon>Lentisphaerota</taxon>
        <taxon>Lentisphaeria</taxon>
        <taxon>Victivallales</taxon>
        <taxon>Victivallaceae</taxon>
        <taxon>Victivallis</taxon>
    </lineage>
</organism>
<dbReference type="GO" id="GO:0030213">
    <property type="term" value="P:hyaluronan biosynthetic process"/>
    <property type="evidence" value="ECO:0007669"/>
    <property type="project" value="TreeGrafter"/>
</dbReference>
<keyword evidence="3" id="KW-0328">Glycosyltransferase</keyword>
<feature type="transmembrane region" description="Helical" evidence="6">
    <location>
        <begin position="54"/>
        <end position="78"/>
    </location>
</feature>
<dbReference type="GeneID" id="78294428"/>